<feature type="transmembrane region" description="Helical" evidence="1">
    <location>
        <begin position="32"/>
        <end position="50"/>
    </location>
</feature>
<reference evidence="2 3" key="1">
    <citation type="submission" date="2024-04" db="EMBL/GenBank/DDBJ databases">
        <title>Phyllosticta paracitricarpa is synonymous to the EU quarantine fungus P. citricarpa based on phylogenomic analyses.</title>
        <authorList>
            <consortium name="Lawrence Berkeley National Laboratory"/>
            <person name="Van Ingen-Buijs V.A."/>
            <person name="Van Westerhoven A.C."/>
            <person name="Haridas S."/>
            <person name="Skiadas P."/>
            <person name="Martin F."/>
            <person name="Groenewald J.Z."/>
            <person name="Crous P.W."/>
            <person name="Seidl M.F."/>
        </authorList>
    </citation>
    <scope>NUCLEOTIDE SEQUENCE [LARGE SCALE GENOMIC DNA]</scope>
    <source>
        <strain evidence="2 3">CBS 123371</strain>
    </source>
</reference>
<sequence length="151" mass="16698">MLLHLLPILCPDCIFSASITFAVLSFLLSPCPLLPFSLLPLLCFFISIILRSVRYPPLFALSPHCHCKARLGWTRQSAGPSFARCRLFARHVSCRYISKWNGLDWTGQGVVCGAWPLDDLCASLLVLLCDAPAPAPALTFMVEILVECGEY</sequence>
<comment type="caution">
    <text evidence="2">The sequence shown here is derived from an EMBL/GenBank/DDBJ whole genome shotgun (WGS) entry which is preliminary data.</text>
</comment>
<proteinExistence type="predicted"/>
<protein>
    <submittedName>
        <fullName evidence="2">Uncharacterized protein</fullName>
    </submittedName>
</protein>
<organism evidence="2 3">
    <name type="scientific">Phyllosticta citriasiana</name>
    <dbReference type="NCBI Taxonomy" id="595635"/>
    <lineage>
        <taxon>Eukaryota</taxon>
        <taxon>Fungi</taxon>
        <taxon>Dikarya</taxon>
        <taxon>Ascomycota</taxon>
        <taxon>Pezizomycotina</taxon>
        <taxon>Dothideomycetes</taxon>
        <taxon>Dothideomycetes incertae sedis</taxon>
        <taxon>Botryosphaeriales</taxon>
        <taxon>Phyllostictaceae</taxon>
        <taxon>Phyllosticta</taxon>
    </lineage>
</organism>
<keyword evidence="1" id="KW-0812">Transmembrane</keyword>
<keyword evidence="1" id="KW-0472">Membrane</keyword>
<evidence type="ECO:0000313" key="2">
    <source>
        <dbReference type="EMBL" id="KAK7523909.1"/>
    </source>
</evidence>
<name>A0ABR1KYH8_9PEZI</name>
<dbReference type="Proteomes" id="UP001363622">
    <property type="component" value="Unassembled WGS sequence"/>
</dbReference>
<keyword evidence="3" id="KW-1185">Reference proteome</keyword>
<dbReference type="EMBL" id="JBBPHU010000001">
    <property type="protein sequence ID" value="KAK7523909.1"/>
    <property type="molecule type" value="Genomic_DNA"/>
</dbReference>
<accession>A0ABR1KYH8</accession>
<keyword evidence="1" id="KW-1133">Transmembrane helix</keyword>
<gene>
    <name evidence="2" type="ORF">IWZ03DRAFT_13916</name>
</gene>
<evidence type="ECO:0000256" key="1">
    <source>
        <dbReference type="SAM" id="Phobius"/>
    </source>
</evidence>
<evidence type="ECO:0000313" key="3">
    <source>
        <dbReference type="Proteomes" id="UP001363622"/>
    </source>
</evidence>